<reference evidence="3" key="1">
    <citation type="journal article" date="2019" name="Int. J. Syst. Evol. Microbiol.">
        <title>The Global Catalogue of Microorganisms (GCM) 10K type strain sequencing project: providing services to taxonomists for standard genome sequencing and annotation.</title>
        <authorList>
            <consortium name="The Broad Institute Genomics Platform"/>
            <consortium name="The Broad Institute Genome Sequencing Center for Infectious Disease"/>
            <person name="Wu L."/>
            <person name="Ma J."/>
        </authorList>
    </citation>
    <scope>NUCLEOTIDE SEQUENCE [LARGE SCALE GENOMIC DNA]</scope>
    <source>
        <strain evidence="3">KCTC 42498</strain>
    </source>
</reference>
<evidence type="ECO:0008006" key="4">
    <source>
        <dbReference type="Google" id="ProtNLM"/>
    </source>
</evidence>
<dbReference type="PROSITE" id="PS51257">
    <property type="entry name" value="PROKAR_LIPOPROTEIN"/>
    <property type="match status" value="1"/>
</dbReference>
<feature type="chain" id="PRO_5046126444" description="SH3 domain-containing protein" evidence="1">
    <location>
        <begin position="20"/>
        <end position="117"/>
    </location>
</feature>
<dbReference type="Proteomes" id="UP001597544">
    <property type="component" value="Unassembled WGS sequence"/>
</dbReference>
<name>A0ABW5IHF8_9BACT</name>
<organism evidence="2 3">
    <name type="scientific">Pontibacter locisalis</name>
    <dbReference type="NCBI Taxonomy" id="1719035"/>
    <lineage>
        <taxon>Bacteria</taxon>
        <taxon>Pseudomonadati</taxon>
        <taxon>Bacteroidota</taxon>
        <taxon>Cytophagia</taxon>
        <taxon>Cytophagales</taxon>
        <taxon>Hymenobacteraceae</taxon>
        <taxon>Pontibacter</taxon>
    </lineage>
</organism>
<comment type="caution">
    <text evidence="2">The sequence shown here is derived from an EMBL/GenBank/DDBJ whole genome shotgun (WGS) entry which is preliminary data.</text>
</comment>
<evidence type="ECO:0000256" key="1">
    <source>
        <dbReference type="SAM" id="SignalP"/>
    </source>
</evidence>
<dbReference type="RefSeq" id="WP_377503519.1">
    <property type="nucleotide sequence ID" value="NZ_JBHULU010000004.1"/>
</dbReference>
<proteinExistence type="predicted"/>
<feature type="signal peptide" evidence="1">
    <location>
        <begin position="1"/>
        <end position="19"/>
    </location>
</feature>
<evidence type="ECO:0000313" key="2">
    <source>
        <dbReference type="EMBL" id="MFD2513061.1"/>
    </source>
</evidence>
<sequence length="117" mass="12866">MRKLLIPFLSVLLLSVASCRDSSHEEIEQDASEATVASETGEQAPLPADVIMVTQPLISGELYASPAFESKSITSFDTSQQIQVLDTSHNIFVRARIRKDTISMTGYIPKTILPEKN</sequence>
<keyword evidence="1" id="KW-0732">Signal</keyword>
<evidence type="ECO:0000313" key="3">
    <source>
        <dbReference type="Proteomes" id="UP001597544"/>
    </source>
</evidence>
<gene>
    <name evidence="2" type="ORF">ACFSRY_04235</name>
</gene>
<keyword evidence="3" id="KW-1185">Reference proteome</keyword>
<protein>
    <recommendedName>
        <fullName evidence="4">SH3 domain-containing protein</fullName>
    </recommendedName>
</protein>
<accession>A0ABW5IHF8</accession>
<dbReference type="EMBL" id="JBHULU010000004">
    <property type="protein sequence ID" value="MFD2513061.1"/>
    <property type="molecule type" value="Genomic_DNA"/>
</dbReference>